<feature type="domain" description="Sulfatase N-terminal" evidence="4">
    <location>
        <begin position="35"/>
        <end position="300"/>
    </location>
</feature>
<evidence type="ECO:0000256" key="2">
    <source>
        <dbReference type="ARBA" id="ARBA00022801"/>
    </source>
</evidence>
<comment type="similarity">
    <text evidence="1">Belongs to the sulfatase family.</text>
</comment>
<dbReference type="CDD" id="cd16027">
    <property type="entry name" value="SGSH"/>
    <property type="match status" value="1"/>
</dbReference>
<dbReference type="GO" id="GO:0004065">
    <property type="term" value="F:arylsulfatase activity"/>
    <property type="evidence" value="ECO:0007669"/>
    <property type="project" value="UniProtKB-EC"/>
</dbReference>
<protein>
    <submittedName>
        <fullName evidence="5">Arylsulfatase</fullName>
        <ecNumber evidence="5">3.1.6.1</ecNumber>
    </submittedName>
</protein>
<proteinExistence type="inferred from homology"/>
<dbReference type="SUPFAM" id="SSF53649">
    <property type="entry name" value="Alkaline phosphatase-like"/>
    <property type="match status" value="1"/>
</dbReference>
<keyword evidence="3" id="KW-0732">Signal</keyword>
<feature type="signal peptide" evidence="3">
    <location>
        <begin position="1"/>
        <end position="32"/>
    </location>
</feature>
<evidence type="ECO:0000313" key="6">
    <source>
        <dbReference type="Proteomes" id="UP000319817"/>
    </source>
</evidence>
<dbReference type="RefSeq" id="WP_145418021.1">
    <property type="nucleotide sequence ID" value="NZ_CP036526.1"/>
</dbReference>
<organism evidence="5 6">
    <name type="scientific">Stieleria marina</name>
    <dbReference type="NCBI Taxonomy" id="1930275"/>
    <lineage>
        <taxon>Bacteria</taxon>
        <taxon>Pseudomonadati</taxon>
        <taxon>Planctomycetota</taxon>
        <taxon>Planctomycetia</taxon>
        <taxon>Pirellulales</taxon>
        <taxon>Pirellulaceae</taxon>
        <taxon>Stieleria</taxon>
    </lineage>
</organism>
<dbReference type="PANTHER" id="PTHR42693:SF53">
    <property type="entry name" value="ENDO-4-O-SULFATASE"/>
    <property type="match status" value="1"/>
</dbReference>
<dbReference type="InterPro" id="IPR000917">
    <property type="entry name" value="Sulfatase_N"/>
</dbReference>
<dbReference type="EMBL" id="CP036526">
    <property type="protein sequence ID" value="QDT10447.1"/>
    <property type="molecule type" value="Genomic_DNA"/>
</dbReference>
<dbReference type="OrthoDB" id="9763613at2"/>
<dbReference type="AlphaFoldDB" id="A0A517NTJ7"/>
<evidence type="ECO:0000259" key="4">
    <source>
        <dbReference type="Pfam" id="PF00884"/>
    </source>
</evidence>
<dbReference type="InterPro" id="IPR017850">
    <property type="entry name" value="Alkaline_phosphatase_core_sf"/>
</dbReference>
<evidence type="ECO:0000256" key="3">
    <source>
        <dbReference type="SAM" id="SignalP"/>
    </source>
</evidence>
<dbReference type="Gene3D" id="3.40.720.10">
    <property type="entry name" value="Alkaline Phosphatase, subunit A"/>
    <property type="match status" value="1"/>
</dbReference>
<dbReference type="EC" id="3.1.6.1" evidence="5"/>
<dbReference type="Pfam" id="PF00884">
    <property type="entry name" value="Sulfatase"/>
    <property type="match status" value="1"/>
</dbReference>
<evidence type="ECO:0000256" key="1">
    <source>
        <dbReference type="ARBA" id="ARBA00008779"/>
    </source>
</evidence>
<sequence length="489" mass="55214" precursor="true">MNHFLAPYRLAFFVFASSVMMVLAGFHSSAVAAQPNVVWIISDDLSPELSCYGYPGVHTPNIDRLATAGTRYTRAFSTAPVCSASRTAFQTGQYQTTVGGHHHDTRVKPELPDSTPTVTGLMQKAGYFVCNGRGIADDRKTAKSHLNFVYKSSEFFDGIDWSQRPKDQPFFAQIQIKEPHRQFISRDKEYNDAPIPPYYPDHPVTRADWSNYMASIEALDRKVGAILDRLDAEGLSDNTIVMFFGDHGRPHVRGKQWLYEGGLHVPLIIRWPGRVGAGAVKDQLTSLLDLMPTTLAVAGAEIPKLPGVDLLAADWTGHEILFAARDRCGDAPDRIRSARTKDLKYIRNFHPELPYMQRSSYKKLSYPVETVMKVLHAEGKWDSPFMAQTRPEEELYDLKADPFEMNNLASDPQHASALAKLRSTVDKWIVSSDDHGRIDESTFVDMKKLMASKRKWYVNKMKSRGLDPDISDADYLKWWETELGIHDKN</sequence>
<evidence type="ECO:0000313" key="5">
    <source>
        <dbReference type="EMBL" id="QDT10447.1"/>
    </source>
</evidence>
<name>A0A517NTJ7_9BACT</name>
<gene>
    <name evidence="5" type="ORF">K239x_24030</name>
</gene>
<dbReference type="Proteomes" id="UP000319817">
    <property type="component" value="Chromosome"/>
</dbReference>
<reference evidence="5 6" key="1">
    <citation type="submission" date="2019-02" db="EMBL/GenBank/DDBJ databases">
        <title>Deep-cultivation of Planctomycetes and their phenomic and genomic characterization uncovers novel biology.</title>
        <authorList>
            <person name="Wiegand S."/>
            <person name="Jogler M."/>
            <person name="Boedeker C."/>
            <person name="Pinto D."/>
            <person name="Vollmers J."/>
            <person name="Rivas-Marin E."/>
            <person name="Kohn T."/>
            <person name="Peeters S.H."/>
            <person name="Heuer A."/>
            <person name="Rast P."/>
            <person name="Oberbeckmann S."/>
            <person name="Bunk B."/>
            <person name="Jeske O."/>
            <person name="Meyerdierks A."/>
            <person name="Storesund J.E."/>
            <person name="Kallscheuer N."/>
            <person name="Luecker S."/>
            <person name="Lage O.M."/>
            <person name="Pohl T."/>
            <person name="Merkel B.J."/>
            <person name="Hornburger P."/>
            <person name="Mueller R.-W."/>
            <person name="Bruemmer F."/>
            <person name="Labrenz M."/>
            <person name="Spormann A.M."/>
            <person name="Op den Camp H."/>
            <person name="Overmann J."/>
            <person name="Amann R."/>
            <person name="Jetten M.S.M."/>
            <person name="Mascher T."/>
            <person name="Medema M.H."/>
            <person name="Devos D.P."/>
            <person name="Kaster A.-K."/>
            <person name="Ovreas L."/>
            <person name="Rohde M."/>
            <person name="Galperin M.Y."/>
            <person name="Jogler C."/>
        </authorList>
    </citation>
    <scope>NUCLEOTIDE SEQUENCE [LARGE SCALE GENOMIC DNA]</scope>
    <source>
        <strain evidence="5 6">K23_9</strain>
    </source>
</reference>
<dbReference type="PANTHER" id="PTHR42693">
    <property type="entry name" value="ARYLSULFATASE FAMILY MEMBER"/>
    <property type="match status" value="1"/>
</dbReference>
<dbReference type="InterPro" id="IPR050738">
    <property type="entry name" value="Sulfatase"/>
</dbReference>
<feature type="chain" id="PRO_5021971040" evidence="3">
    <location>
        <begin position="33"/>
        <end position="489"/>
    </location>
</feature>
<keyword evidence="2 5" id="KW-0378">Hydrolase</keyword>
<accession>A0A517NTJ7</accession>
<keyword evidence="6" id="KW-1185">Reference proteome</keyword>